<dbReference type="GO" id="GO:0004673">
    <property type="term" value="F:protein histidine kinase activity"/>
    <property type="evidence" value="ECO:0007669"/>
    <property type="project" value="UniProtKB-EC"/>
</dbReference>
<protein>
    <recommendedName>
        <fullName evidence="2">histidine kinase</fullName>
        <ecNumber evidence="2">2.7.13.3</ecNumber>
    </recommendedName>
</protein>
<dbReference type="SUPFAM" id="SSF55785">
    <property type="entry name" value="PYP-like sensor domain (PAS domain)"/>
    <property type="match status" value="1"/>
</dbReference>
<evidence type="ECO:0000259" key="10">
    <source>
        <dbReference type="SMART" id="SM00911"/>
    </source>
</evidence>
<feature type="compositionally biased region" description="Low complexity" evidence="8">
    <location>
        <begin position="335"/>
        <end position="350"/>
    </location>
</feature>
<keyword evidence="12" id="KW-1185">Reference proteome</keyword>
<dbReference type="EC" id="2.7.13.3" evidence="2"/>
<dbReference type="PANTHER" id="PTHR41523">
    <property type="entry name" value="TWO-COMPONENT SYSTEM SENSOR PROTEIN"/>
    <property type="match status" value="1"/>
</dbReference>
<comment type="caution">
    <text evidence="11">The sequence shown here is derived from an EMBL/GenBank/DDBJ whole genome shotgun (WGS) entry which is preliminary data.</text>
</comment>
<dbReference type="EMBL" id="JALPRX010000023">
    <property type="protein sequence ID" value="MCK8784021.1"/>
    <property type="molecule type" value="Genomic_DNA"/>
</dbReference>
<feature type="region of interest" description="Disordered" evidence="8">
    <location>
        <begin position="1"/>
        <end position="57"/>
    </location>
</feature>
<dbReference type="Pfam" id="PF08447">
    <property type="entry name" value="PAS_3"/>
    <property type="match status" value="1"/>
</dbReference>
<keyword evidence="9" id="KW-1133">Transmembrane helix</keyword>
<name>A0A9X1YCM4_9PROT</name>
<dbReference type="CDD" id="cd12915">
    <property type="entry name" value="PDC2_DGC_like"/>
    <property type="match status" value="1"/>
</dbReference>
<keyword evidence="4" id="KW-0808">Transferase</keyword>
<dbReference type="SMART" id="SM00911">
    <property type="entry name" value="HWE_HK"/>
    <property type="match status" value="1"/>
</dbReference>
<dbReference type="InterPro" id="IPR011102">
    <property type="entry name" value="Sig_transdc_His_kinase_HWE"/>
</dbReference>
<dbReference type="GO" id="GO:0005524">
    <property type="term" value="F:ATP binding"/>
    <property type="evidence" value="ECO:0007669"/>
    <property type="project" value="UniProtKB-KW"/>
</dbReference>
<accession>A0A9X1YCM4</accession>
<sequence>MSAGTSYEHGAIEAAGTTRRPGRQAGAGEGAPTWHRPAAPDGQGAGPPGHRPGTAWRPGRLLARASRPGRRAAAFARRSAIRWAIRWAARWTARWTAHWDALNGRAAPLSPALYLLLLMAILAPIGLMAAGAWVTWRGAWGEARHEVKHTADAVAEYAARTFDSQVLLARGVNDLLRGLDDATVRLNEPSLHLALRRMTGRAPAVATLLVLDRDGYPLVSADLDPVPRDVSLRDRDYHAALRRPGAPEVRIATERQEPGEGHVAGVPFAVALRRQDTGNKAAGVDGFDGVVVVLLRPPVIAEGFGRLASPGDVVALVREDGQMLARHPDAPRPPASGAAADPGPSEAGPGRSDGVTATRPLPDYGLRVVVTRPAGGIRERWREVLLPQLAIGLPALLALLALSYLALQRSRSAAEAQAALREAAARRTAGEALRTSQARLHLVLEAARLGTWEIDLDGAGGAGQAGAGPAGGLTWSARAAALCGLPADATVRQLYRRVHREDRPRLHALLRRLRAGDGAELQDEFRLRRQDGWRWLAVAGRRIAPPAAGPGRAAPSRRAAGILLDITERREAEERRALLVQEVDHRAKNALAVVISLLRLAPRHDAAAFAATVEARIGAMARVHALLADGGWSGTALRAIAEGELRPYAAGPGRPPRVRLDGPSVHLEPQAAQALSMALHELATNAARHGALSRPEGSVSLCWSVGGRGGELRVEWRERGGPAVAAHPSRGFGVRLIEATARAQLGAMPAWHWEAEGLRCVLAIAPGRFAVDAAPPAQD</sequence>
<evidence type="ECO:0000256" key="4">
    <source>
        <dbReference type="ARBA" id="ARBA00022679"/>
    </source>
</evidence>
<dbReference type="InterPro" id="IPR036890">
    <property type="entry name" value="HATPase_C_sf"/>
</dbReference>
<feature type="region of interest" description="Disordered" evidence="8">
    <location>
        <begin position="325"/>
        <end position="359"/>
    </location>
</feature>
<keyword evidence="9" id="KW-0812">Transmembrane</keyword>
<proteinExistence type="predicted"/>
<feature type="transmembrane region" description="Helical" evidence="9">
    <location>
        <begin position="384"/>
        <end position="407"/>
    </location>
</feature>
<dbReference type="RefSeq" id="WP_248666147.1">
    <property type="nucleotide sequence ID" value="NZ_JALPRX010000023.1"/>
</dbReference>
<reference evidence="11" key="1">
    <citation type="submission" date="2022-04" db="EMBL/GenBank/DDBJ databases">
        <title>Roseomonas acroporae sp. nov., isolated from coral Acropora digitifera.</title>
        <authorList>
            <person name="Sun H."/>
        </authorList>
    </citation>
    <scope>NUCLEOTIDE SEQUENCE</scope>
    <source>
        <strain evidence="11">NAR14</strain>
    </source>
</reference>
<evidence type="ECO:0000256" key="8">
    <source>
        <dbReference type="SAM" id="MobiDB-lite"/>
    </source>
</evidence>
<feature type="transmembrane region" description="Helical" evidence="9">
    <location>
        <begin position="112"/>
        <end position="136"/>
    </location>
</feature>
<evidence type="ECO:0000256" key="1">
    <source>
        <dbReference type="ARBA" id="ARBA00000085"/>
    </source>
</evidence>
<comment type="catalytic activity">
    <reaction evidence="1">
        <text>ATP + protein L-histidine = ADP + protein N-phospho-L-histidine.</text>
        <dbReference type="EC" id="2.7.13.3"/>
    </reaction>
</comment>
<gene>
    <name evidence="11" type="ORF">M0638_06460</name>
</gene>
<dbReference type="Proteomes" id="UP001139516">
    <property type="component" value="Unassembled WGS sequence"/>
</dbReference>
<keyword evidence="7" id="KW-0067">ATP-binding</keyword>
<keyword evidence="6" id="KW-0418">Kinase</keyword>
<evidence type="ECO:0000256" key="9">
    <source>
        <dbReference type="SAM" id="Phobius"/>
    </source>
</evidence>
<dbReference type="Gene3D" id="3.30.450.20">
    <property type="entry name" value="PAS domain"/>
    <property type="match status" value="3"/>
</dbReference>
<keyword evidence="9" id="KW-0472">Membrane</keyword>
<evidence type="ECO:0000313" key="12">
    <source>
        <dbReference type="Proteomes" id="UP001139516"/>
    </source>
</evidence>
<evidence type="ECO:0000256" key="6">
    <source>
        <dbReference type="ARBA" id="ARBA00022777"/>
    </source>
</evidence>
<keyword evidence="3" id="KW-0597">Phosphoprotein</keyword>
<evidence type="ECO:0000256" key="3">
    <source>
        <dbReference type="ARBA" id="ARBA00022553"/>
    </source>
</evidence>
<evidence type="ECO:0000313" key="11">
    <source>
        <dbReference type="EMBL" id="MCK8784021.1"/>
    </source>
</evidence>
<dbReference type="InterPro" id="IPR013655">
    <property type="entry name" value="PAS_fold_3"/>
</dbReference>
<keyword evidence="5" id="KW-0547">Nucleotide-binding</keyword>
<evidence type="ECO:0000256" key="2">
    <source>
        <dbReference type="ARBA" id="ARBA00012438"/>
    </source>
</evidence>
<feature type="domain" description="Signal transduction histidine kinase HWE region" evidence="10">
    <location>
        <begin position="582"/>
        <end position="664"/>
    </location>
</feature>
<dbReference type="PANTHER" id="PTHR41523:SF8">
    <property type="entry name" value="ETHYLENE RESPONSE SENSOR PROTEIN"/>
    <property type="match status" value="1"/>
</dbReference>
<evidence type="ECO:0000256" key="7">
    <source>
        <dbReference type="ARBA" id="ARBA00022840"/>
    </source>
</evidence>
<dbReference type="InterPro" id="IPR035965">
    <property type="entry name" value="PAS-like_dom_sf"/>
</dbReference>
<dbReference type="AlphaFoldDB" id="A0A9X1YCM4"/>
<evidence type="ECO:0000256" key="5">
    <source>
        <dbReference type="ARBA" id="ARBA00022741"/>
    </source>
</evidence>
<organism evidence="11 12">
    <name type="scientific">Roseomonas acroporae</name>
    <dbReference type="NCBI Taxonomy" id="2937791"/>
    <lineage>
        <taxon>Bacteria</taxon>
        <taxon>Pseudomonadati</taxon>
        <taxon>Pseudomonadota</taxon>
        <taxon>Alphaproteobacteria</taxon>
        <taxon>Acetobacterales</taxon>
        <taxon>Roseomonadaceae</taxon>
        <taxon>Roseomonas</taxon>
    </lineage>
</organism>
<dbReference type="Gene3D" id="3.30.565.10">
    <property type="entry name" value="Histidine kinase-like ATPase, C-terminal domain"/>
    <property type="match status" value="1"/>
</dbReference>
<dbReference type="Pfam" id="PF07536">
    <property type="entry name" value="HWE_HK"/>
    <property type="match status" value="1"/>
</dbReference>